<dbReference type="EMBL" id="RMBX01000019">
    <property type="protein sequence ID" value="RPD38055.1"/>
    <property type="molecule type" value="Genomic_DNA"/>
</dbReference>
<organism evidence="1 2">
    <name type="scientific">Chitinophaga barathri</name>
    <dbReference type="NCBI Taxonomy" id="1647451"/>
    <lineage>
        <taxon>Bacteria</taxon>
        <taxon>Pseudomonadati</taxon>
        <taxon>Bacteroidota</taxon>
        <taxon>Chitinophagia</taxon>
        <taxon>Chitinophagales</taxon>
        <taxon>Chitinophagaceae</taxon>
        <taxon>Chitinophaga</taxon>
    </lineage>
</organism>
<comment type="caution">
    <text evidence="1">The sequence shown here is derived from an EMBL/GenBank/DDBJ whole genome shotgun (WGS) entry which is preliminary data.</text>
</comment>
<dbReference type="SUPFAM" id="SSF101967">
    <property type="entry name" value="Adhesin YadA, collagen-binding domain"/>
    <property type="match status" value="1"/>
</dbReference>
<reference evidence="2" key="1">
    <citation type="submission" date="2018-11" db="EMBL/GenBank/DDBJ databases">
        <title>Chitinophaga lutea sp.nov., isolate from arsenic contaminated soil.</title>
        <authorList>
            <person name="Zong Y."/>
        </authorList>
    </citation>
    <scope>NUCLEOTIDE SEQUENCE [LARGE SCALE GENOMIC DNA]</scope>
    <source>
        <strain evidence="2">YLT18</strain>
    </source>
</reference>
<dbReference type="Gene3D" id="2.150.10.10">
    <property type="entry name" value="Serralysin-like metalloprotease, C-terminal"/>
    <property type="match status" value="1"/>
</dbReference>
<protein>
    <recommendedName>
        <fullName evidence="3">Trimeric autotransporter adhesin YadA-like head domain-containing protein</fullName>
    </recommendedName>
</protein>
<evidence type="ECO:0000313" key="1">
    <source>
        <dbReference type="EMBL" id="RPD38055.1"/>
    </source>
</evidence>
<accession>A0A3N4M563</accession>
<evidence type="ECO:0008006" key="3">
    <source>
        <dbReference type="Google" id="ProtNLM"/>
    </source>
</evidence>
<gene>
    <name evidence="1" type="ORF">EG028_26955</name>
</gene>
<dbReference type="AlphaFoldDB" id="A0A3N4M563"/>
<dbReference type="Proteomes" id="UP000279089">
    <property type="component" value="Unassembled WGS sequence"/>
</dbReference>
<proteinExistence type="predicted"/>
<evidence type="ECO:0000313" key="2">
    <source>
        <dbReference type="Proteomes" id="UP000279089"/>
    </source>
</evidence>
<dbReference type="OrthoDB" id="668887at2"/>
<dbReference type="InterPro" id="IPR011049">
    <property type="entry name" value="Serralysin-like_metalloprot_C"/>
</dbReference>
<keyword evidence="2" id="KW-1185">Reference proteome</keyword>
<name>A0A3N4M563_9BACT</name>
<sequence length="974" mass="102638">MTGAFAQHVYQIRADSVRIYNVCDTAELIIENRTRGVAGFLYNKGNGRTEFRRLQLETIGNSRLAITGQDTIDISTMAGGIDTVFRSGDSIRYRKLGTEYAINAPLPVYFSIPSEGEYGYYQFPVRHITGFDAYNSPDMPLVSDQALTNPGSESSYYTGHVVSNGSVGYQMAVNWDGELTGPKGVFVRTKDDTKTTWSVWRELLFKDYADNKYQLSGSGGGGQDTVLGNSELKFMVTPSKKSFITGPYDSVAGTGNVGIGYNARTPGFNSVAIGNGASTNVDDGLQQGSIAIGTNARTPMASSIAIGLNTSTTGRASIAIGQGTRTVMGVAIGRGVRDDAEEGVAIGHSISTIGSKNILIGQDYRLEGQYSMLLGSNLGINPDTIRGTAKFFAFFQNGFDFQSDSSFSVSKMIYKNRPERTTYFKAAPTATSIGASNIAQTSRLNVNGSMALPIKKVATPYTLTADDYNVVSTAAGILTLPSAVTAIQRVYVLKNASPGIVTLNTTASQKIKNLDADIAVSISIPTGESRTLQSDGTDWVVKDVPAPPVVTPPAGSTGLLQFNNGGTFGASPSLKWEEGTKTLNLGTSSIFDSCKINIGGSHPSVIAALNSASGNFNITGSKNVTATAGQNMTMNGNHLLTLNTTNSNGTIRLNQNGVERLSVSSLILMKGVQILGTADNRITLSSRGASLSIDSTFSLYDAANNGLYLSLDQGVNLNSNSSMYIAGYTDVTLEGYEKTNISGKKISINSGDYFEERISINETGEVGIGTGTPAYKLDVAGKVASNNSFLLNNVSPLFNSYTPAFEANFKNTGGSPWKINLQPSNFGGTPGAAIYIQEVGGGGNEVKFQFAGNGELVVPGNVAAAGGVFNGNIVAKSVKIDARVISASTSLDLNYSLIEADNSAAITVNLPSAGNSKGVEYTIIKSSNNAHAVTIQAAGSDSINGSAAFTLAAQWKTVTLWSSGGSRWLVKYSN</sequence>